<evidence type="ECO:0000256" key="6">
    <source>
        <dbReference type="ARBA" id="ARBA00023170"/>
    </source>
</evidence>
<dbReference type="SUPFAM" id="SSF81321">
    <property type="entry name" value="Family A G protein-coupled receptor-like"/>
    <property type="match status" value="1"/>
</dbReference>
<dbReference type="EMBL" id="CAJNOL010000026">
    <property type="protein sequence ID" value="CAF0761304.1"/>
    <property type="molecule type" value="Genomic_DNA"/>
</dbReference>
<dbReference type="PANTHER" id="PTHR24243:SF230">
    <property type="entry name" value="G-PROTEIN COUPLED RECEPTORS FAMILY 1 PROFILE DOMAIN-CONTAINING PROTEIN"/>
    <property type="match status" value="1"/>
</dbReference>
<evidence type="ECO:0000313" key="13">
    <source>
        <dbReference type="Proteomes" id="UP000663854"/>
    </source>
</evidence>
<dbReference type="Proteomes" id="UP000663854">
    <property type="component" value="Unassembled WGS sequence"/>
</dbReference>
<evidence type="ECO:0000256" key="7">
    <source>
        <dbReference type="ARBA" id="ARBA00023224"/>
    </source>
</evidence>
<keyword evidence="4 8" id="KW-0297">G-protein coupled receptor</keyword>
<evidence type="ECO:0000256" key="5">
    <source>
        <dbReference type="ARBA" id="ARBA00023136"/>
    </source>
</evidence>
<dbReference type="Gene3D" id="1.20.1070.10">
    <property type="entry name" value="Rhodopsin 7-helix transmembrane proteins"/>
    <property type="match status" value="1"/>
</dbReference>
<feature type="transmembrane region" description="Helical" evidence="9">
    <location>
        <begin position="136"/>
        <end position="160"/>
    </location>
</feature>
<feature type="domain" description="G-protein coupled receptors family 1 profile" evidence="10">
    <location>
        <begin position="38"/>
        <end position="294"/>
    </location>
</feature>
<protein>
    <recommendedName>
        <fullName evidence="10">G-protein coupled receptors family 1 profile domain-containing protein</fullName>
    </recommendedName>
</protein>
<keyword evidence="3 9" id="KW-1133">Transmembrane helix</keyword>
<evidence type="ECO:0000256" key="2">
    <source>
        <dbReference type="ARBA" id="ARBA00022692"/>
    </source>
</evidence>
<dbReference type="GO" id="GO:0004930">
    <property type="term" value="F:G protein-coupled receptor activity"/>
    <property type="evidence" value="ECO:0007669"/>
    <property type="project" value="UniProtKB-KW"/>
</dbReference>
<dbReference type="AlphaFoldDB" id="A0A813MD46"/>
<dbReference type="InterPro" id="IPR000276">
    <property type="entry name" value="GPCR_Rhodpsn"/>
</dbReference>
<reference evidence="11" key="1">
    <citation type="submission" date="2021-02" db="EMBL/GenBank/DDBJ databases">
        <authorList>
            <person name="Nowell W R."/>
        </authorList>
    </citation>
    <scope>NUCLEOTIDE SEQUENCE</scope>
</reference>
<keyword evidence="2 8" id="KW-0812">Transmembrane</keyword>
<name>A0A813MD46_9BILA</name>
<evidence type="ECO:0000256" key="4">
    <source>
        <dbReference type="ARBA" id="ARBA00023040"/>
    </source>
</evidence>
<gene>
    <name evidence="12" type="ORF">JXQ802_LOCUS2210</name>
    <name evidence="11" type="ORF">PYM288_LOCUS54</name>
</gene>
<proteinExistence type="inferred from homology"/>
<dbReference type="Proteomes" id="UP000663870">
    <property type="component" value="Unassembled WGS sequence"/>
</dbReference>
<evidence type="ECO:0000259" key="10">
    <source>
        <dbReference type="PROSITE" id="PS50262"/>
    </source>
</evidence>
<evidence type="ECO:0000256" key="3">
    <source>
        <dbReference type="ARBA" id="ARBA00022989"/>
    </source>
</evidence>
<dbReference type="PANTHER" id="PTHR24243">
    <property type="entry name" value="G-PROTEIN COUPLED RECEPTOR"/>
    <property type="match status" value="1"/>
</dbReference>
<evidence type="ECO:0000313" key="11">
    <source>
        <dbReference type="EMBL" id="CAF0719730.1"/>
    </source>
</evidence>
<dbReference type="PROSITE" id="PS00237">
    <property type="entry name" value="G_PROTEIN_RECEP_F1_1"/>
    <property type="match status" value="1"/>
</dbReference>
<evidence type="ECO:0000256" key="8">
    <source>
        <dbReference type="RuleBase" id="RU000688"/>
    </source>
</evidence>
<feature type="transmembrane region" description="Helical" evidence="9">
    <location>
        <begin position="279"/>
        <end position="297"/>
    </location>
</feature>
<feature type="transmembrane region" description="Helical" evidence="9">
    <location>
        <begin position="58"/>
        <end position="86"/>
    </location>
</feature>
<keyword evidence="7 8" id="KW-0807">Transducer</keyword>
<keyword evidence="5 9" id="KW-0472">Membrane</keyword>
<comment type="caution">
    <text evidence="11">The sequence shown here is derived from an EMBL/GenBank/DDBJ whole genome shotgun (WGS) entry which is preliminary data.</text>
</comment>
<comment type="similarity">
    <text evidence="8">Belongs to the G-protein coupled receptor 1 family.</text>
</comment>
<accession>A0A813MD46</accession>
<evidence type="ECO:0000313" key="12">
    <source>
        <dbReference type="EMBL" id="CAF0761304.1"/>
    </source>
</evidence>
<feature type="transmembrane region" description="Helical" evidence="9">
    <location>
        <begin position="22"/>
        <end position="46"/>
    </location>
</feature>
<keyword evidence="14" id="KW-1185">Reference proteome</keyword>
<evidence type="ECO:0000256" key="1">
    <source>
        <dbReference type="ARBA" id="ARBA00004141"/>
    </source>
</evidence>
<dbReference type="GO" id="GO:0005886">
    <property type="term" value="C:plasma membrane"/>
    <property type="evidence" value="ECO:0007669"/>
    <property type="project" value="TreeGrafter"/>
</dbReference>
<dbReference type="EMBL" id="CAJNOH010000001">
    <property type="protein sequence ID" value="CAF0719730.1"/>
    <property type="molecule type" value="Genomic_DNA"/>
</dbReference>
<sequence length="369" mass="42659">MNNTHLTRAIVKHNTLEEISHYIYAVIYPIIFILGIIGNLLSSLLFSITTLNRTSCGVYFLLLAVYGSIALLGGLHHCLTIGYHVPVPTATYCRARNFLLYMSMDMTSWMIVAISVDRYLKVKFPIKARIYATQKLAIIISCIITFVFIIKNFHLATVFIGDFTDDAADNCDPNPDYPKYAAFFKNIWPWIDLTTYALLPLLIVTLCNAFIIYDQYKRRVKLRKRNLDRSLITLLLVSSISFIVCNLPITILAAIYPYISLSYDTNVKYDGVAFAYDLLRMPSYASFALNFYLYYYTSSIFRQQAILLFKRICRIKSNTNDIELLERTNANENRYEQRLYSIEEPDDYQQTSVPSLTNSSFISNFYRQE</sequence>
<feature type="transmembrane region" description="Helical" evidence="9">
    <location>
        <begin position="234"/>
        <end position="259"/>
    </location>
</feature>
<organism evidence="11 13">
    <name type="scientific">Rotaria sordida</name>
    <dbReference type="NCBI Taxonomy" id="392033"/>
    <lineage>
        <taxon>Eukaryota</taxon>
        <taxon>Metazoa</taxon>
        <taxon>Spiralia</taxon>
        <taxon>Gnathifera</taxon>
        <taxon>Rotifera</taxon>
        <taxon>Eurotatoria</taxon>
        <taxon>Bdelloidea</taxon>
        <taxon>Philodinida</taxon>
        <taxon>Philodinidae</taxon>
        <taxon>Rotaria</taxon>
    </lineage>
</organism>
<dbReference type="PRINTS" id="PR00237">
    <property type="entry name" value="GPCRRHODOPSN"/>
</dbReference>
<comment type="subcellular location">
    <subcellularLocation>
        <location evidence="1">Membrane</location>
        <topology evidence="1">Multi-pass membrane protein</topology>
    </subcellularLocation>
</comment>
<keyword evidence="6 8" id="KW-0675">Receptor</keyword>
<evidence type="ECO:0000313" key="14">
    <source>
        <dbReference type="Proteomes" id="UP000663870"/>
    </source>
</evidence>
<feature type="transmembrane region" description="Helical" evidence="9">
    <location>
        <begin position="98"/>
        <end position="116"/>
    </location>
</feature>
<dbReference type="PROSITE" id="PS50262">
    <property type="entry name" value="G_PROTEIN_RECEP_F1_2"/>
    <property type="match status" value="1"/>
</dbReference>
<evidence type="ECO:0000256" key="9">
    <source>
        <dbReference type="SAM" id="Phobius"/>
    </source>
</evidence>
<feature type="transmembrane region" description="Helical" evidence="9">
    <location>
        <begin position="193"/>
        <end position="213"/>
    </location>
</feature>
<dbReference type="Pfam" id="PF00001">
    <property type="entry name" value="7tm_1"/>
    <property type="match status" value="1"/>
</dbReference>
<dbReference type="InterPro" id="IPR017452">
    <property type="entry name" value="GPCR_Rhodpsn_7TM"/>
</dbReference>